<dbReference type="Proteomes" id="UP000307440">
    <property type="component" value="Unassembled WGS sequence"/>
</dbReference>
<feature type="domain" description="C2H2-type" evidence="6">
    <location>
        <begin position="545"/>
        <end position="572"/>
    </location>
</feature>
<dbReference type="Gene3D" id="3.30.160.60">
    <property type="entry name" value="Classic Zinc Finger"/>
    <property type="match status" value="2"/>
</dbReference>
<dbReference type="AlphaFoldDB" id="A0A5C3L3A7"/>
<sequence length="622" mass="68502">MLQIQYPSPICSFIPGNLTLASLNARHSESPTTNTPLLYTKSSWETDYACQTSGIISNGYDFQSNSIYGTLSMADVKTSTPPSLAGLGIHCPDVQHSDHRLASPPKAFIPDGIDHYLSFSPRMEASYATNNEPPSRLPFLDDISQGSDLLWALSVESSLEASQYGVKIHPSPPAPGGSALYDPIGSLLVDDSTIEDLSIEHLSAAAGLSVEEFTAKITEGAQYALQHFAQMESLSDDSMSALPVLPPQPSRLHLGHIEQEMFFDSIGTSFDAGSTSYDTANTSLDSIPPLSELGSIEGSDWFQPILGVNPADIMPGPSFASAGPSLEDIFNSFGERMNVDDSFPDSFSLPLPFNTGDAFSMTANSLLSVEPPNNISHFCNMPDAQLKDDAEQLSDYEPPAFLSPSSSEYSPSLASARQFQPRSARLKKRKISISQCEPIELKTSATPGSSNDISHLPAIDLGSPVFDAHRGIDLENLKARAERYRLRNHGREYDKRWLLSFAGKLSCKGELIEEFRCYVVGCQQVNKRRDHILIHVGAHLDQRPFKCVHCAARFLRKNECKRHELSHTGIRPFTCSLCPYPGTTFVRQDLLRRHMKRTHHMEDGKENKATSTSRPRKKVKSY</sequence>
<evidence type="ECO:0000313" key="7">
    <source>
        <dbReference type="EMBL" id="TFK27033.1"/>
    </source>
</evidence>
<keyword evidence="3" id="KW-0862">Zinc</keyword>
<feature type="domain" description="C2H2-type" evidence="6">
    <location>
        <begin position="515"/>
        <end position="544"/>
    </location>
</feature>
<name>A0A5C3L3A7_COPMA</name>
<keyword evidence="8" id="KW-1185">Reference proteome</keyword>
<dbReference type="PANTHER" id="PTHR23235">
    <property type="entry name" value="KRUEPPEL-LIKE TRANSCRIPTION FACTOR"/>
    <property type="match status" value="1"/>
</dbReference>
<evidence type="ECO:0000256" key="5">
    <source>
        <dbReference type="SAM" id="MobiDB-lite"/>
    </source>
</evidence>
<gene>
    <name evidence="7" type="ORF">FA15DRAFT_686089</name>
</gene>
<dbReference type="SUPFAM" id="SSF57667">
    <property type="entry name" value="beta-beta-alpha zinc fingers"/>
    <property type="match status" value="1"/>
</dbReference>
<dbReference type="EMBL" id="ML210168">
    <property type="protein sequence ID" value="TFK27033.1"/>
    <property type="molecule type" value="Genomic_DNA"/>
</dbReference>
<evidence type="ECO:0000259" key="6">
    <source>
        <dbReference type="PROSITE" id="PS50157"/>
    </source>
</evidence>
<dbReference type="OrthoDB" id="8117402at2759"/>
<accession>A0A5C3L3A7</accession>
<evidence type="ECO:0000256" key="4">
    <source>
        <dbReference type="PROSITE-ProRule" id="PRU00042"/>
    </source>
</evidence>
<dbReference type="SMART" id="SM00355">
    <property type="entry name" value="ZnF_C2H2"/>
    <property type="match status" value="3"/>
</dbReference>
<protein>
    <recommendedName>
        <fullName evidence="6">C2H2-type domain-containing protein</fullName>
    </recommendedName>
</protein>
<keyword evidence="1" id="KW-0479">Metal-binding</keyword>
<dbReference type="PROSITE" id="PS50157">
    <property type="entry name" value="ZINC_FINGER_C2H2_2"/>
    <property type="match status" value="2"/>
</dbReference>
<dbReference type="GO" id="GO:0008270">
    <property type="term" value="F:zinc ion binding"/>
    <property type="evidence" value="ECO:0007669"/>
    <property type="project" value="UniProtKB-KW"/>
</dbReference>
<evidence type="ECO:0000256" key="3">
    <source>
        <dbReference type="ARBA" id="ARBA00022833"/>
    </source>
</evidence>
<reference evidence="7 8" key="1">
    <citation type="journal article" date="2019" name="Nat. Ecol. Evol.">
        <title>Megaphylogeny resolves global patterns of mushroom evolution.</title>
        <authorList>
            <person name="Varga T."/>
            <person name="Krizsan K."/>
            <person name="Foldi C."/>
            <person name="Dima B."/>
            <person name="Sanchez-Garcia M."/>
            <person name="Sanchez-Ramirez S."/>
            <person name="Szollosi G.J."/>
            <person name="Szarkandi J.G."/>
            <person name="Papp V."/>
            <person name="Albert L."/>
            <person name="Andreopoulos W."/>
            <person name="Angelini C."/>
            <person name="Antonin V."/>
            <person name="Barry K.W."/>
            <person name="Bougher N.L."/>
            <person name="Buchanan P."/>
            <person name="Buyck B."/>
            <person name="Bense V."/>
            <person name="Catcheside P."/>
            <person name="Chovatia M."/>
            <person name="Cooper J."/>
            <person name="Damon W."/>
            <person name="Desjardin D."/>
            <person name="Finy P."/>
            <person name="Geml J."/>
            <person name="Haridas S."/>
            <person name="Hughes K."/>
            <person name="Justo A."/>
            <person name="Karasinski D."/>
            <person name="Kautmanova I."/>
            <person name="Kiss B."/>
            <person name="Kocsube S."/>
            <person name="Kotiranta H."/>
            <person name="LaButti K.M."/>
            <person name="Lechner B.E."/>
            <person name="Liimatainen K."/>
            <person name="Lipzen A."/>
            <person name="Lukacs Z."/>
            <person name="Mihaltcheva S."/>
            <person name="Morgado L.N."/>
            <person name="Niskanen T."/>
            <person name="Noordeloos M.E."/>
            <person name="Ohm R.A."/>
            <person name="Ortiz-Santana B."/>
            <person name="Ovrebo C."/>
            <person name="Racz N."/>
            <person name="Riley R."/>
            <person name="Savchenko A."/>
            <person name="Shiryaev A."/>
            <person name="Soop K."/>
            <person name="Spirin V."/>
            <person name="Szebenyi C."/>
            <person name="Tomsovsky M."/>
            <person name="Tulloss R.E."/>
            <person name="Uehling J."/>
            <person name="Grigoriev I.V."/>
            <person name="Vagvolgyi C."/>
            <person name="Papp T."/>
            <person name="Martin F.M."/>
            <person name="Miettinen O."/>
            <person name="Hibbett D.S."/>
            <person name="Nagy L.G."/>
        </authorList>
    </citation>
    <scope>NUCLEOTIDE SEQUENCE [LARGE SCALE GENOMIC DNA]</scope>
    <source>
        <strain evidence="7 8">CBS 121175</strain>
    </source>
</reference>
<evidence type="ECO:0000256" key="1">
    <source>
        <dbReference type="ARBA" id="ARBA00022723"/>
    </source>
</evidence>
<dbReference type="InterPro" id="IPR013087">
    <property type="entry name" value="Znf_C2H2_type"/>
</dbReference>
<keyword evidence="2 4" id="KW-0863">Zinc-finger</keyword>
<dbReference type="InterPro" id="IPR036236">
    <property type="entry name" value="Znf_C2H2_sf"/>
</dbReference>
<feature type="region of interest" description="Disordered" evidence="5">
    <location>
        <begin position="597"/>
        <end position="622"/>
    </location>
</feature>
<evidence type="ECO:0000256" key="2">
    <source>
        <dbReference type="ARBA" id="ARBA00022771"/>
    </source>
</evidence>
<dbReference type="PROSITE" id="PS00028">
    <property type="entry name" value="ZINC_FINGER_C2H2_1"/>
    <property type="match status" value="1"/>
</dbReference>
<dbReference type="STRING" id="230819.A0A5C3L3A7"/>
<evidence type="ECO:0000313" key="8">
    <source>
        <dbReference type="Proteomes" id="UP000307440"/>
    </source>
</evidence>
<organism evidence="7 8">
    <name type="scientific">Coprinopsis marcescibilis</name>
    <name type="common">Agaric fungus</name>
    <name type="synonym">Psathyrella marcescibilis</name>
    <dbReference type="NCBI Taxonomy" id="230819"/>
    <lineage>
        <taxon>Eukaryota</taxon>
        <taxon>Fungi</taxon>
        <taxon>Dikarya</taxon>
        <taxon>Basidiomycota</taxon>
        <taxon>Agaricomycotina</taxon>
        <taxon>Agaricomycetes</taxon>
        <taxon>Agaricomycetidae</taxon>
        <taxon>Agaricales</taxon>
        <taxon>Agaricineae</taxon>
        <taxon>Psathyrellaceae</taxon>
        <taxon>Coprinopsis</taxon>
    </lineage>
</organism>
<proteinExistence type="predicted"/>